<name>A0A370DTC0_9GAMM</name>
<dbReference type="Proteomes" id="UP000254771">
    <property type="component" value="Unassembled WGS sequence"/>
</dbReference>
<accession>A0A370DTC0</accession>
<keyword evidence="2" id="KW-1185">Reference proteome</keyword>
<sequence>MVSRDLGTQIAGFTQYDITEAALCRALKKVSALAGTTLSLPSWYITIQRGEADRMVTADTEGSGRLFPLTFGFSNNQAKRGPIFSASQCCLKKRLKNKRIIWIRTAFMEREEKCVLYMNRTVYFLPEMWKI</sequence>
<reference evidence="1 2" key="1">
    <citation type="journal article" date="2018" name="ISME J.">
        <title>Endosymbiont genomes yield clues of tubeworm success.</title>
        <authorList>
            <person name="Li Y."/>
            <person name="Liles M.R."/>
            <person name="Halanych K.M."/>
        </authorList>
    </citation>
    <scope>NUCLEOTIDE SEQUENCE [LARGE SCALE GENOMIC DNA]</scope>
    <source>
        <strain evidence="1">A1462</strain>
    </source>
</reference>
<protein>
    <submittedName>
        <fullName evidence="1">Uncharacterized protein</fullName>
    </submittedName>
</protein>
<comment type="caution">
    <text evidence="1">The sequence shown here is derived from an EMBL/GenBank/DDBJ whole genome shotgun (WGS) entry which is preliminary data.</text>
</comment>
<organism evidence="1 2">
    <name type="scientific">endosymbiont of Escarpia spicata</name>
    <dbReference type="NCBI Taxonomy" id="2200908"/>
    <lineage>
        <taxon>Bacteria</taxon>
        <taxon>Pseudomonadati</taxon>
        <taxon>Pseudomonadota</taxon>
        <taxon>Gammaproteobacteria</taxon>
        <taxon>sulfur-oxidizing symbionts</taxon>
    </lineage>
</organism>
<gene>
    <name evidence="1" type="ORF">DIZ78_00705</name>
</gene>
<evidence type="ECO:0000313" key="1">
    <source>
        <dbReference type="EMBL" id="RDH88488.1"/>
    </source>
</evidence>
<evidence type="ECO:0000313" key="2">
    <source>
        <dbReference type="Proteomes" id="UP000254771"/>
    </source>
</evidence>
<dbReference type="EMBL" id="QFXE01000001">
    <property type="protein sequence ID" value="RDH88488.1"/>
    <property type="molecule type" value="Genomic_DNA"/>
</dbReference>
<proteinExistence type="predicted"/>
<dbReference type="AlphaFoldDB" id="A0A370DTC0"/>